<dbReference type="STRING" id="984485.A0A1E4RDP5"/>
<dbReference type="OrthoDB" id="262529at2759"/>
<dbReference type="EMBL" id="KV454544">
    <property type="protein sequence ID" value="ODV65388.1"/>
    <property type="molecule type" value="Genomic_DNA"/>
</dbReference>
<evidence type="ECO:0000259" key="7">
    <source>
        <dbReference type="Pfam" id="PF07522"/>
    </source>
</evidence>
<gene>
    <name evidence="8" type="ORF">HYPBUDRAFT_113071</name>
</gene>
<keyword evidence="5" id="KW-0539">Nucleus</keyword>
<evidence type="ECO:0000256" key="2">
    <source>
        <dbReference type="ARBA" id="ARBA00010304"/>
    </source>
</evidence>
<feature type="domain" description="DNA repair metallo-beta-lactamase" evidence="7">
    <location>
        <begin position="466"/>
        <end position="627"/>
    </location>
</feature>
<dbReference type="Gene3D" id="3.60.15.10">
    <property type="entry name" value="Ribonuclease Z/Hydroxyacylglutathione hydrolase-like"/>
    <property type="match status" value="1"/>
</dbReference>
<organism evidence="8 9">
    <name type="scientific">Hyphopichia burtonii NRRL Y-1933</name>
    <dbReference type="NCBI Taxonomy" id="984485"/>
    <lineage>
        <taxon>Eukaryota</taxon>
        <taxon>Fungi</taxon>
        <taxon>Dikarya</taxon>
        <taxon>Ascomycota</taxon>
        <taxon>Saccharomycotina</taxon>
        <taxon>Pichiomycetes</taxon>
        <taxon>Debaryomycetaceae</taxon>
        <taxon>Hyphopichia</taxon>
    </lineage>
</organism>
<dbReference type="RefSeq" id="XP_020074455.1">
    <property type="nucleotide sequence ID" value="XM_020218947.1"/>
</dbReference>
<evidence type="ECO:0000313" key="8">
    <source>
        <dbReference type="EMBL" id="ODV65388.1"/>
    </source>
</evidence>
<dbReference type="PANTHER" id="PTHR23240:SF6">
    <property type="entry name" value="DNA CROSS-LINK REPAIR 1A PROTEIN"/>
    <property type="match status" value="1"/>
</dbReference>
<dbReference type="SUPFAM" id="SSF56281">
    <property type="entry name" value="Metallo-hydrolase/oxidoreductase"/>
    <property type="match status" value="1"/>
</dbReference>
<dbReference type="GO" id="GO:0036297">
    <property type="term" value="P:interstrand cross-link repair"/>
    <property type="evidence" value="ECO:0007669"/>
    <property type="project" value="TreeGrafter"/>
</dbReference>
<dbReference type="AlphaFoldDB" id="A0A1E4RDP5"/>
<accession>A0A1E4RDP5</accession>
<feature type="region of interest" description="Disordered" evidence="6">
    <location>
        <begin position="123"/>
        <end position="146"/>
    </location>
</feature>
<comment type="similarity">
    <text evidence="2">Belongs to the DNA repair metallo-beta-lactamase (DRMBL) family.</text>
</comment>
<dbReference type="CDD" id="cd16273">
    <property type="entry name" value="SNM1A-1C-like_MBL-fold"/>
    <property type="match status" value="1"/>
</dbReference>
<keyword evidence="3" id="KW-0227">DNA damage</keyword>
<evidence type="ECO:0000256" key="4">
    <source>
        <dbReference type="ARBA" id="ARBA00023204"/>
    </source>
</evidence>
<evidence type="ECO:0000256" key="3">
    <source>
        <dbReference type="ARBA" id="ARBA00022763"/>
    </source>
</evidence>
<dbReference type="Proteomes" id="UP000095085">
    <property type="component" value="Unassembled WGS sequence"/>
</dbReference>
<dbReference type="GO" id="GO:0003684">
    <property type="term" value="F:damaged DNA binding"/>
    <property type="evidence" value="ECO:0007669"/>
    <property type="project" value="TreeGrafter"/>
</dbReference>
<evidence type="ECO:0000313" key="9">
    <source>
        <dbReference type="Proteomes" id="UP000095085"/>
    </source>
</evidence>
<comment type="subcellular location">
    <subcellularLocation>
        <location evidence="1">Nucleus</location>
    </subcellularLocation>
</comment>
<evidence type="ECO:0000256" key="1">
    <source>
        <dbReference type="ARBA" id="ARBA00004123"/>
    </source>
</evidence>
<protein>
    <recommendedName>
        <fullName evidence="7">DNA repair metallo-beta-lactamase domain-containing protein</fullName>
    </recommendedName>
</protein>
<dbReference type="InterPro" id="IPR011084">
    <property type="entry name" value="DRMBL"/>
</dbReference>
<keyword evidence="4" id="KW-0234">DNA repair</keyword>
<dbReference type="GeneID" id="30993497"/>
<sequence length="676" mass="78000">MKKQTSILDFTKKSEISNASGPEIVDLTGDSSVIKNEDQDLVSCPVCQIIISCFSMNDRIKHVEECLSISYVKENFEDEQSVKKRKIDTSSSSTSAAGKKNVAKKIESPKSLKQRYINKDSNIKKPRLASPSNERQPKNVDTPTRIDSNKPIIYKRRPIPDLKILNCKVSINQSYLIAVDAFNFRPHESISKYFLSHFHSDHYGGISKKWCSEGLELNPNRKQIYCSVITGRLLRIRFNIDPTYIRPMKMDKRYLVQEYDDWNNTDDYTESESNNPGLYVTLMTANHCPGAAIFLFESIALNHAKQFMLHCGDFRVNKDMIEHPALRPFHHGNVYTLDKLYLDTTYMSRNYNFPKQELVCEEISEMFYHLIMEDTLFNTWFGTLQSRITDFLSLSRLKKKKILILVGTYLIGKERVAISILKRLNNIPIFVSNIKSRGDKNEILRSYDDSFLNSVITDDDLGLDSDFNAVIHLVPMDIVNSVGELSSYFNHNQYFNHFERCIGLRPSGWTFTAPDIDKFGPQEPNQTSEDDPAVVDDVDLSQVNKEQELSAIVNTLQNAPMFNYVEDVLKQFPLPNKSTRSNKKNPHDNSLYKIYGLPYSEHSSYRELSFFVIFLQIGQIIPTVNTHNEWSVKRMDDIINLWLTIKEIKFQKSNINNHKVNEDLLNSINKLTLDDF</sequence>
<dbReference type="GO" id="GO:0035312">
    <property type="term" value="F:5'-3' DNA exonuclease activity"/>
    <property type="evidence" value="ECO:0007669"/>
    <property type="project" value="TreeGrafter"/>
</dbReference>
<dbReference type="PANTHER" id="PTHR23240">
    <property type="entry name" value="DNA CROSS-LINK REPAIR PROTEIN PSO2/SNM1-RELATED"/>
    <property type="match status" value="1"/>
</dbReference>
<dbReference type="GO" id="GO:0006303">
    <property type="term" value="P:double-strand break repair via nonhomologous end joining"/>
    <property type="evidence" value="ECO:0007669"/>
    <property type="project" value="TreeGrafter"/>
</dbReference>
<name>A0A1E4RDP5_9ASCO</name>
<evidence type="ECO:0000256" key="6">
    <source>
        <dbReference type="SAM" id="MobiDB-lite"/>
    </source>
</evidence>
<dbReference type="InterPro" id="IPR036866">
    <property type="entry name" value="RibonucZ/Hydroxyglut_hydro"/>
</dbReference>
<feature type="compositionally biased region" description="Polar residues" evidence="6">
    <location>
        <begin position="130"/>
        <end position="146"/>
    </location>
</feature>
<evidence type="ECO:0000256" key="5">
    <source>
        <dbReference type="ARBA" id="ARBA00023242"/>
    </source>
</evidence>
<feature type="region of interest" description="Disordered" evidence="6">
    <location>
        <begin position="82"/>
        <end position="106"/>
    </location>
</feature>
<dbReference type="Pfam" id="PF07522">
    <property type="entry name" value="DRMBL"/>
    <property type="match status" value="1"/>
</dbReference>
<keyword evidence="9" id="KW-1185">Reference proteome</keyword>
<proteinExistence type="inferred from homology"/>
<reference evidence="9" key="1">
    <citation type="submission" date="2016-05" db="EMBL/GenBank/DDBJ databases">
        <title>Comparative genomics of biotechnologically important yeasts.</title>
        <authorList>
            <consortium name="DOE Joint Genome Institute"/>
            <person name="Riley R."/>
            <person name="Haridas S."/>
            <person name="Wolfe K.H."/>
            <person name="Lopes M.R."/>
            <person name="Hittinger C.T."/>
            <person name="Goker M."/>
            <person name="Salamov A."/>
            <person name="Wisecaver J."/>
            <person name="Long T.M."/>
            <person name="Aerts A.L."/>
            <person name="Barry K."/>
            <person name="Choi C."/>
            <person name="Clum A."/>
            <person name="Coughlan A.Y."/>
            <person name="Deshpande S."/>
            <person name="Douglass A.P."/>
            <person name="Hanson S.J."/>
            <person name="Klenk H.-P."/>
            <person name="Labutti K."/>
            <person name="Lapidus A."/>
            <person name="Lindquist E."/>
            <person name="Lipzen A."/>
            <person name="Meier-Kolthoff J.P."/>
            <person name="Ohm R.A."/>
            <person name="Otillar R.P."/>
            <person name="Pangilinan J."/>
            <person name="Peng Y."/>
            <person name="Rokas A."/>
            <person name="Rosa C.A."/>
            <person name="Scheuner C."/>
            <person name="Sibirny A.A."/>
            <person name="Slot J.C."/>
            <person name="Stielow J.B."/>
            <person name="Sun H."/>
            <person name="Kurtzman C.P."/>
            <person name="Blackwell M."/>
            <person name="Grigoriev I.V."/>
            <person name="Jeffries T.W."/>
        </authorList>
    </citation>
    <scope>NUCLEOTIDE SEQUENCE [LARGE SCALE GENOMIC DNA]</scope>
    <source>
        <strain evidence="9">NRRL Y-1933</strain>
    </source>
</reference>
<dbReference type="GO" id="GO:0005634">
    <property type="term" value="C:nucleus"/>
    <property type="evidence" value="ECO:0007669"/>
    <property type="project" value="UniProtKB-SubCell"/>
</dbReference>
<dbReference type="Gene3D" id="3.40.50.12650">
    <property type="match status" value="1"/>
</dbReference>